<keyword evidence="15" id="KW-1185">Reference proteome</keyword>
<evidence type="ECO:0000256" key="9">
    <source>
        <dbReference type="ARBA" id="ARBA00071110"/>
    </source>
</evidence>
<dbReference type="GO" id="GO:0046677">
    <property type="term" value="P:response to antibiotic"/>
    <property type="evidence" value="ECO:0007669"/>
    <property type="project" value="UniProtKB-KW"/>
</dbReference>
<dbReference type="GO" id="GO:0022857">
    <property type="term" value="F:transmembrane transporter activity"/>
    <property type="evidence" value="ECO:0007669"/>
    <property type="project" value="InterPro"/>
</dbReference>
<accession>A0A076NF52</accession>
<gene>
    <name evidence="14" type="primary">sugE</name>
    <name evidence="13" type="ORF">CIMIT_03115</name>
    <name evidence="14" type="ORF">SAMEA4535761_00689</name>
</gene>
<dbReference type="Gene3D" id="1.10.3730.20">
    <property type="match status" value="1"/>
</dbReference>
<evidence type="ECO:0000256" key="6">
    <source>
        <dbReference type="ARBA" id="ARBA00022989"/>
    </source>
</evidence>
<dbReference type="PANTHER" id="PTHR30561">
    <property type="entry name" value="SMR FAMILY PROTON-DEPENDENT DRUG EFFLUX TRANSPORTER SUGE"/>
    <property type="match status" value="1"/>
</dbReference>
<dbReference type="Proteomes" id="UP000028780">
    <property type="component" value="Chromosome"/>
</dbReference>
<sequence>MDWLVLIISGAFEAVWAIALDRSQGFSRLWPSVVFFVALCISMGGLAYALRTLPVGSGYAIWVGVGAGIAVLFSFATGQEPVTLAKVLCLLMIIGGIVGLKLTV</sequence>
<evidence type="ECO:0000256" key="11">
    <source>
        <dbReference type="RuleBase" id="RU003942"/>
    </source>
</evidence>
<dbReference type="EMBL" id="LT906467">
    <property type="protein sequence ID" value="SNV61437.1"/>
    <property type="molecule type" value="Genomic_DNA"/>
</dbReference>
<evidence type="ECO:0000313" key="16">
    <source>
        <dbReference type="Proteomes" id="UP000215374"/>
    </source>
</evidence>
<proteinExistence type="inferred from homology"/>
<dbReference type="STRING" id="156978.CIMIT_03115"/>
<dbReference type="RefSeq" id="WP_038588948.1">
    <property type="nucleotide sequence ID" value="NZ_CP009211.1"/>
</dbReference>
<evidence type="ECO:0000313" key="14">
    <source>
        <dbReference type="EMBL" id="SNV61437.1"/>
    </source>
</evidence>
<dbReference type="InterPro" id="IPR000390">
    <property type="entry name" value="Small_drug/metabolite_transptr"/>
</dbReference>
<keyword evidence="3" id="KW-0813">Transport</keyword>
<evidence type="ECO:0000256" key="10">
    <source>
        <dbReference type="ARBA" id="ARBA00072627"/>
    </source>
</evidence>
<keyword evidence="5 11" id="KW-0812">Transmembrane</keyword>
<evidence type="ECO:0000256" key="8">
    <source>
        <dbReference type="ARBA" id="ARBA00023251"/>
    </source>
</evidence>
<dbReference type="FunFam" id="1.10.3730.20:FF:000001">
    <property type="entry name" value="Quaternary ammonium compound resistance transporter SugE"/>
    <property type="match status" value="1"/>
</dbReference>
<keyword evidence="8" id="KW-0046">Antibiotic resistance</keyword>
<evidence type="ECO:0000256" key="5">
    <source>
        <dbReference type="ARBA" id="ARBA00022692"/>
    </source>
</evidence>
<dbReference type="OrthoDB" id="21828at2"/>
<dbReference type="PANTHER" id="PTHR30561:SF0">
    <property type="entry name" value="GUANIDINIUM EXPORTER"/>
    <property type="match status" value="1"/>
</dbReference>
<reference evidence="14 16" key="2">
    <citation type="submission" date="2017-06" db="EMBL/GenBank/DDBJ databases">
        <authorList>
            <consortium name="Pathogen Informatics"/>
        </authorList>
    </citation>
    <scope>NUCLEOTIDE SEQUENCE [LARGE SCALE GENOMIC DNA]</scope>
    <source>
        <strain evidence="14 16">NCTC13015</strain>
    </source>
</reference>
<evidence type="ECO:0000313" key="13">
    <source>
        <dbReference type="EMBL" id="AIJ33029.1"/>
    </source>
</evidence>
<keyword evidence="4" id="KW-1003">Cell membrane</keyword>
<protein>
    <recommendedName>
        <fullName evidence="10">Multidrug resistance protein Mmr</fullName>
    </recommendedName>
    <alternativeName>
        <fullName evidence="9">Multidrug resistance protein mmr</fullName>
    </alternativeName>
</protein>
<dbReference type="KEGG" id="cii:CIMIT_03115"/>
<evidence type="ECO:0000256" key="2">
    <source>
        <dbReference type="ARBA" id="ARBA00007822"/>
    </source>
</evidence>
<reference evidence="13 15" key="1">
    <citation type="submission" date="2014-08" db="EMBL/GenBank/DDBJ databases">
        <title>Complete genome sequence of Corynebacterium imitans DSM 44264, isolated from a five-month-old boy with suspected pharyngeal diphtheria.</title>
        <authorList>
            <person name="Mollmann S."/>
            <person name="Albersmeier A."/>
            <person name="Ruckert C."/>
            <person name="Tauch A."/>
        </authorList>
    </citation>
    <scope>NUCLEOTIDE SEQUENCE [LARGE SCALE GENOMIC DNA]</scope>
    <source>
        <strain evidence="13 15">DSM 44264</strain>
    </source>
</reference>
<keyword evidence="6 12" id="KW-1133">Transmembrane helix</keyword>
<feature type="transmembrane region" description="Helical" evidence="12">
    <location>
        <begin position="57"/>
        <end position="76"/>
    </location>
</feature>
<evidence type="ECO:0000313" key="15">
    <source>
        <dbReference type="Proteomes" id="UP000028780"/>
    </source>
</evidence>
<evidence type="ECO:0000256" key="12">
    <source>
        <dbReference type="SAM" id="Phobius"/>
    </source>
</evidence>
<dbReference type="EMBL" id="CP009211">
    <property type="protein sequence ID" value="AIJ33029.1"/>
    <property type="molecule type" value="Genomic_DNA"/>
</dbReference>
<dbReference type="SUPFAM" id="SSF103481">
    <property type="entry name" value="Multidrug resistance efflux transporter EmrE"/>
    <property type="match status" value="1"/>
</dbReference>
<organism evidence="13 15">
    <name type="scientific">Corynebacterium imitans</name>
    <dbReference type="NCBI Taxonomy" id="156978"/>
    <lineage>
        <taxon>Bacteria</taxon>
        <taxon>Bacillati</taxon>
        <taxon>Actinomycetota</taxon>
        <taxon>Actinomycetes</taxon>
        <taxon>Mycobacteriales</taxon>
        <taxon>Corynebacteriaceae</taxon>
        <taxon>Corynebacterium</taxon>
    </lineage>
</organism>
<keyword evidence="7 12" id="KW-0472">Membrane</keyword>
<dbReference type="InterPro" id="IPR045324">
    <property type="entry name" value="Small_multidrug_res"/>
</dbReference>
<dbReference type="InterPro" id="IPR037185">
    <property type="entry name" value="EmrE-like"/>
</dbReference>
<dbReference type="HOGENOM" id="CLU_133067_1_2_11"/>
<feature type="transmembrane region" description="Helical" evidence="12">
    <location>
        <begin position="82"/>
        <end position="100"/>
    </location>
</feature>
<dbReference type="Proteomes" id="UP000215374">
    <property type="component" value="Chromosome 1"/>
</dbReference>
<comment type="subcellular location">
    <subcellularLocation>
        <location evidence="1 11">Cell membrane</location>
        <topology evidence="1 11">Multi-pass membrane protein</topology>
    </subcellularLocation>
</comment>
<evidence type="ECO:0000256" key="3">
    <source>
        <dbReference type="ARBA" id="ARBA00022448"/>
    </source>
</evidence>
<comment type="similarity">
    <text evidence="2">Belongs to the drug/metabolite transporter (DMT) superfamily. Small multidrug resistance (SMR) (TC 2.A.7.1) family. Mmr subfamily.</text>
</comment>
<dbReference type="Pfam" id="PF00893">
    <property type="entry name" value="Multi_Drug_Res"/>
    <property type="match status" value="1"/>
</dbReference>
<name>A0A076NF52_9CORY</name>
<evidence type="ECO:0000256" key="1">
    <source>
        <dbReference type="ARBA" id="ARBA00004651"/>
    </source>
</evidence>
<dbReference type="GO" id="GO:0005886">
    <property type="term" value="C:plasma membrane"/>
    <property type="evidence" value="ECO:0007669"/>
    <property type="project" value="UniProtKB-SubCell"/>
</dbReference>
<dbReference type="AlphaFoldDB" id="A0A076NF52"/>
<feature type="transmembrane region" description="Helical" evidence="12">
    <location>
        <begin position="33"/>
        <end position="50"/>
    </location>
</feature>
<dbReference type="eggNOG" id="COG2076">
    <property type="taxonomic scope" value="Bacteria"/>
</dbReference>
<evidence type="ECO:0000256" key="7">
    <source>
        <dbReference type="ARBA" id="ARBA00023136"/>
    </source>
</evidence>
<evidence type="ECO:0000256" key="4">
    <source>
        <dbReference type="ARBA" id="ARBA00022475"/>
    </source>
</evidence>